<proteinExistence type="predicted"/>
<sequence length="200" mass="21588">MVAIMKKLPELILERSRALPEGGVLAPKEFLGVGSRAAIDQAFSRLAKAGKLLRICRGTYVVPVKSRFGTRAPAAEKIVQALAEKNNETVTSTGARAANALGLTQQVPVREMFLTSGRPRTLKLGKTEIQVKHAPRWMLGGAAAGEAVRALAWLGESHAYSAIKQLHNKLPASEWAMLLARRSTLPSWMATLLSKEALNA</sequence>
<keyword evidence="1" id="KW-0614">Plasmid</keyword>
<dbReference type="InterPro" id="IPR045738">
    <property type="entry name" value="DUF6088"/>
</dbReference>
<evidence type="ECO:0008006" key="2">
    <source>
        <dbReference type="Google" id="ProtNLM"/>
    </source>
</evidence>
<reference evidence="1" key="1">
    <citation type="submission" date="2019-10" db="EMBL/GenBank/DDBJ databases">
        <title>Extensively Drug-Resistant Pseudomonas aeruginosa ST664 clone carrying KPC-2-encoding megaplasmid in a burn clinic.</title>
        <authorList>
            <person name="Li Z."/>
            <person name="Cai Z."/>
            <person name="Cai Z."/>
            <person name="Zhang Y."/>
            <person name="Fu T."/>
            <person name="Jin Y."/>
            <person name="Cheng Z."/>
            <person name="Jin S."/>
            <person name="Wu W."/>
            <person name="Yang L."/>
            <person name="Bai F."/>
        </authorList>
    </citation>
    <scope>NUCLEOTIDE SEQUENCE</scope>
    <source>
        <strain evidence="1">NK546</strain>
        <plasmid evidence="1">pNK546b</plasmid>
    </source>
</reference>
<dbReference type="AlphaFoldDB" id="A0A6C0L3G9"/>
<accession>A0A6C0L3G9</accession>
<organism evidence="1">
    <name type="scientific">Pseudomonas aeruginosa</name>
    <dbReference type="NCBI Taxonomy" id="287"/>
    <lineage>
        <taxon>Bacteria</taxon>
        <taxon>Pseudomonadati</taxon>
        <taxon>Pseudomonadota</taxon>
        <taxon>Gammaproteobacteria</taxon>
        <taxon>Pseudomonadales</taxon>
        <taxon>Pseudomonadaceae</taxon>
        <taxon>Pseudomonas</taxon>
    </lineage>
</organism>
<geneLocation type="plasmid" evidence="1">
    <name>pNK546b</name>
</geneLocation>
<dbReference type="EMBL" id="MN583270">
    <property type="protein sequence ID" value="QHU24589.1"/>
    <property type="molecule type" value="Genomic_DNA"/>
</dbReference>
<name>A0A6C0L3G9_PSEAI</name>
<dbReference type="Pfam" id="PF19570">
    <property type="entry name" value="DUF6088"/>
    <property type="match status" value="1"/>
</dbReference>
<protein>
    <recommendedName>
        <fullName evidence="2">Type IV toxin-antitoxin system AbiEi family antitoxin domain-containing protein</fullName>
    </recommendedName>
</protein>
<evidence type="ECO:0000313" key="1">
    <source>
        <dbReference type="EMBL" id="QHU24589.1"/>
    </source>
</evidence>